<dbReference type="AlphaFoldDB" id="A0A9N8ZFQ9"/>
<feature type="transmembrane region" description="Helical" evidence="6">
    <location>
        <begin position="170"/>
        <end position="192"/>
    </location>
</feature>
<dbReference type="InterPro" id="IPR036513">
    <property type="entry name" value="STAS_dom_sf"/>
</dbReference>
<evidence type="ECO:0000256" key="2">
    <source>
        <dbReference type="ARBA" id="ARBA00022692"/>
    </source>
</evidence>
<dbReference type="SUPFAM" id="SSF52091">
    <property type="entry name" value="SpoIIaa-like"/>
    <property type="match status" value="1"/>
</dbReference>
<organism evidence="8 9">
    <name type="scientific">Paraglomus occultum</name>
    <dbReference type="NCBI Taxonomy" id="144539"/>
    <lineage>
        <taxon>Eukaryota</taxon>
        <taxon>Fungi</taxon>
        <taxon>Fungi incertae sedis</taxon>
        <taxon>Mucoromycota</taxon>
        <taxon>Glomeromycotina</taxon>
        <taxon>Glomeromycetes</taxon>
        <taxon>Paraglomerales</taxon>
        <taxon>Paraglomeraceae</taxon>
        <taxon>Paraglomus</taxon>
    </lineage>
</organism>
<dbReference type="GO" id="GO:0055085">
    <property type="term" value="P:transmembrane transport"/>
    <property type="evidence" value="ECO:0007669"/>
    <property type="project" value="InterPro"/>
</dbReference>
<dbReference type="Pfam" id="PF01740">
    <property type="entry name" value="STAS"/>
    <property type="match status" value="1"/>
</dbReference>
<evidence type="ECO:0000313" key="8">
    <source>
        <dbReference type="EMBL" id="CAG8494951.1"/>
    </source>
</evidence>
<dbReference type="GO" id="GO:0016020">
    <property type="term" value="C:membrane"/>
    <property type="evidence" value="ECO:0007669"/>
    <property type="project" value="UniProtKB-SubCell"/>
</dbReference>
<sequence>MSQNYGSSLERPTTPYELRREYPSSDDEYDSTGEATPLTINERRSVDIAEDLPAPSTSSNYNRRDPWVKFRTRLRYYVPVFHWLPSYSLDTFWNDFFAGLTLSAILLPSGLSYSILAKVPPVHGLYTTVIAGVIYSFLGTSRQLSIGPEALVSMLTGSAVAQAGDGTVENAVAIASLVTFFTGLLTLILGLIRLGFIDSVLSRALLRGFITAVAIVIIIEQMITMLGLTELSVHVGLSHASSTVTKTIFILKNLDQIHVVTTVISFASLAFLLLIRLIKRLLPKKPFVQFIPEFLIDVIIFTILCGAFRWDQEGVKILGTVQGSGFPKFSIPPYPNAKTVKECFEAAVFISIIGFVESIVVTKTYATKHNYAVSPNRELVALGAANFIGSLFQCIPAYGGMARSGINDQAGARTQLAGLVTAMFVLLCLFFFLPAFYYLPKAILASIVTVAALALLEETPHDMKFIYKIRAWSDMSLLLLTFFVTIFVSIEYGTLISISLSLLLVVKHSTYPRIFLLGRVQDKFKPIRDFPDEAEHVEGVLVIRIAEPLYFANTGQLKDRLRRLEQFGDMSVHPSEDARMSPIEYVIFDIETMEDLDASAAQILLEIVDAYHARGVKVFFVKLRPNQKKMFTQAGLISKVGEEHFFSRITDVLGYIGRAEQLSYIPGEDVDDDQ</sequence>
<evidence type="ECO:0000256" key="1">
    <source>
        <dbReference type="ARBA" id="ARBA00004141"/>
    </source>
</evidence>
<feature type="transmembrane region" description="Helical" evidence="6">
    <location>
        <begin position="290"/>
        <end position="310"/>
    </location>
</feature>
<dbReference type="PROSITE" id="PS50801">
    <property type="entry name" value="STAS"/>
    <property type="match status" value="1"/>
</dbReference>
<feature type="transmembrane region" description="Helical" evidence="6">
    <location>
        <begin position="379"/>
        <end position="398"/>
    </location>
</feature>
<comment type="subcellular location">
    <subcellularLocation>
        <location evidence="1">Membrane</location>
        <topology evidence="1">Multi-pass membrane protein</topology>
    </subcellularLocation>
</comment>
<comment type="caution">
    <text evidence="8">The sequence shown here is derived from an EMBL/GenBank/DDBJ whole genome shotgun (WGS) entry which is preliminary data.</text>
</comment>
<feature type="transmembrane region" description="Helical" evidence="6">
    <location>
        <begin position="122"/>
        <end position="139"/>
    </location>
</feature>
<feature type="transmembrane region" description="Helical" evidence="6">
    <location>
        <begin position="477"/>
        <end position="506"/>
    </location>
</feature>
<keyword evidence="9" id="KW-1185">Reference proteome</keyword>
<keyword evidence="4 6" id="KW-0472">Membrane</keyword>
<feature type="transmembrane region" description="Helical" evidence="6">
    <location>
        <begin position="410"/>
        <end position="432"/>
    </location>
</feature>
<evidence type="ECO:0000313" key="9">
    <source>
        <dbReference type="Proteomes" id="UP000789572"/>
    </source>
</evidence>
<dbReference type="Gene3D" id="3.30.750.24">
    <property type="entry name" value="STAS domain"/>
    <property type="match status" value="1"/>
</dbReference>
<feature type="transmembrane region" description="Helical" evidence="6">
    <location>
        <begin position="96"/>
        <end position="116"/>
    </location>
</feature>
<reference evidence="8" key="1">
    <citation type="submission" date="2021-06" db="EMBL/GenBank/DDBJ databases">
        <authorList>
            <person name="Kallberg Y."/>
            <person name="Tangrot J."/>
            <person name="Rosling A."/>
        </authorList>
    </citation>
    <scope>NUCLEOTIDE SEQUENCE</scope>
    <source>
        <strain evidence="8">IA702</strain>
    </source>
</reference>
<feature type="transmembrane region" description="Helical" evidence="6">
    <location>
        <begin position="257"/>
        <end position="278"/>
    </location>
</feature>
<evidence type="ECO:0000256" key="3">
    <source>
        <dbReference type="ARBA" id="ARBA00022989"/>
    </source>
</evidence>
<evidence type="ECO:0000256" key="4">
    <source>
        <dbReference type="ARBA" id="ARBA00023136"/>
    </source>
</evidence>
<proteinExistence type="predicted"/>
<dbReference type="InterPro" id="IPR011547">
    <property type="entry name" value="SLC26A/SulP_dom"/>
</dbReference>
<accession>A0A9N8ZFQ9</accession>
<name>A0A9N8ZFQ9_9GLOM</name>
<dbReference type="Proteomes" id="UP000789572">
    <property type="component" value="Unassembled WGS sequence"/>
</dbReference>
<evidence type="ECO:0000256" key="6">
    <source>
        <dbReference type="SAM" id="Phobius"/>
    </source>
</evidence>
<dbReference type="EMBL" id="CAJVPJ010000205">
    <property type="protein sequence ID" value="CAG8494951.1"/>
    <property type="molecule type" value="Genomic_DNA"/>
</dbReference>
<dbReference type="CDD" id="cd07042">
    <property type="entry name" value="STAS_SulP_like_sulfate_transporter"/>
    <property type="match status" value="1"/>
</dbReference>
<dbReference type="PANTHER" id="PTHR11814">
    <property type="entry name" value="SULFATE TRANSPORTER"/>
    <property type="match status" value="1"/>
</dbReference>
<evidence type="ECO:0000256" key="5">
    <source>
        <dbReference type="SAM" id="MobiDB-lite"/>
    </source>
</evidence>
<feature type="region of interest" description="Disordered" evidence="5">
    <location>
        <begin position="1"/>
        <end position="40"/>
    </location>
</feature>
<keyword evidence="2 6" id="KW-0812">Transmembrane</keyword>
<keyword evidence="3 6" id="KW-1133">Transmembrane helix</keyword>
<dbReference type="Pfam" id="PF00916">
    <property type="entry name" value="Sulfate_transp"/>
    <property type="match status" value="1"/>
</dbReference>
<evidence type="ECO:0000259" key="7">
    <source>
        <dbReference type="PROSITE" id="PS50801"/>
    </source>
</evidence>
<dbReference type="NCBIfam" id="TIGR00815">
    <property type="entry name" value="sulP"/>
    <property type="match status" value="1"/>
</dbReference>
<gene>
    <name evidence="8" type="ORF">POCULU_LOCUS2272</name>
</gene>
<dbReference type="OrthoDB" id="427213at2759"/>
<feature type="compositionally biased region" description="Polar residues" evidence="5">
    <location>
        <begin position="1"/>
        <end position="11"/>
    </location>
</feature>
<feature type="transmembrane region" description="Helical" evidence="6">
    <location>
        <begin position="204"/>
        <end position="228"/>
    </location>
</feature>
<dbReference type="InterPro" id="IPR002645">
    <property type="entry name" value="STAS_dom"/>
</dbReference>
<protein>
    <submittedName>
        <fullName evidence="8">5221_t:CDS:1</fullName>
    </submittedName>
</protein>
<feature type="domain" description="STAS" evidence="7">
    <location>
        <begin position="530"/>
        <end position="656"/>
    </location>
</feature>
<dbReference type="InterPro" id="IPR001902">
    <property type="entry name" value="SLC26A/SulP_fam"/>
</dbReference>